<dbReference type="Proteomes" id="UP000660885">
    <property type="component" value="Unassembled WGS sequence"/>
</dbReference>
<dbReference type="EMBL" id="JAETWB010000036">
    <property type="protein sequence ID" value="MBL6081794.1"/>
    <property type="molecule type" value="Genomic_DNA"/>
</dbReference>
<protein>
    <submittedName>
        <fullName evidence="3">Tripartite tricarboxylate transporter substrate binding protein</fullName>
    </submittedName>
</protein>
<sequence>MRRIGRVLLLVMALAAITGQASAQTAAWPTQPVRIVVAFPPGGATDVMARLLAQRLTAEIGQNVIVENRAGASGIVGSEAVAKAAPDGYTLLFAPSSHATLGELYPSLPFDPVRGFTPVATFARTPYLFVVSPGVPAQSMKDLIELARRHPGEVAYASTGMGTAQHLAGEMLRRVASIDILHVPYKGSGAVRADLLAGRIQSMFDNVAVMLPYVRRGEVRALAVTGSKRSPLVPNLPTLRELGLQEAEIEGWFVLLGPASMPDDTVRRLNAAVNAVLSAPSIVEQLAELGAEALVGKPGDVTALIAGDRETWGRVIREANIRAE</sequence>
<dbReference type="PIRSF" id="PIRSF017082">
    <property type="entry name" value="YflP"/>
    <property type="match status" value="1"/>
</dbReference>
<keyword evidence="4" id="KW-1185">Reference proteome</keyword>
<dbReference type="Pfam" id="PF03401">
    <property type="entry name" value="TctC"/>
    <property type="match status" value="1"/>
</dbReference>
<comment type="similarity">
    <text evidence="1">Belongs to the UPF0065 (bug) family.</text>
</comment>
<name>A0ABS1UAV7_9PROT</name>
<proteinExistence type="inferred from homology"/>
<organism evidence="3 4">
    <name type="scientific">Belnapia arida</name>
    <dbReference type="NCBI Taxonomy" id="2804533"/>
    <lineage>
        <taxon>Bacteria</taxon>
        <taxon>Pseudomonadati</taxon>
        <taxon>Pseudomonadota</taxon>
        <taxon>Alphaproteobacteria</taxon>
        <taxon>Acetobacterales</taxon>
        <taxon>Roseomonadaceae</taxon>
        <taxon>Belnapia</taxon>
    </lineage>
</organism>
<accession>A0ABS1UAV7</accession>
<feature type="signal peptide" evidence="2">
    <location>
        <begin position="1"/>
        <end position="23"/>
    </location>
</feature>
<dbReference type="Gene3D" id="3.40.190.150">
    <property type="entry name" value="Bordetella uptake gene, domain 1"/>
    <property type="match status" value="1"/>
</dbReference>
<dbReference type="PANTHER" id="PTHR42928:SF5">
    <property type="entry name" value="BLR1237 PROTEIN"/>
    <property type="match status" value="1"/>
</dbReference>
<dbReference type="CDD" id="cd13578">
    <property type="entry name" value="PBP2_Bug27"/>
    <property type="match status" value="1"/>
</dbReference>
<reference evidence="3 4" key="1">
    <citation type="submission" date="2021-01" db="EMBL/GenBank/DDBJ databases">
        <title>Belnapia mucosa sp. nov. and Belnapia arida sp. nov., isolated from the Tabernas Desert (Almeria, Spain).</title>
        <authorList>
            <person name="Molina-Menor E."/>
            <person name="Vidal-Verdu A."/>
            <person name="Calonge A."/>
            <person name="Satari L."/>
            <person name="Pereto J."/>
            <person name="Porcar M."/>
        </authorList>
    </citation>
    <scope>NUCLEOTIDE SEQUENCE [LARGE SCALE GENOMIC DNA]</scope>
    <source>
        <strain evidence="3 4">T18</strain>
    </source>
</reference>
<evidence type="ECO:0000313" key="4">
    <source>
        <dbReference type="Proteomes" id="UP000660885"/>
    </source>
</evidence>
<evidence type="ECO:0000256" key="1">
    <source>
        <dbReference type="ARBA" id="ARBA00006987"/>
    </source>
</evidence>
<keyword evidence="2" id="KW-0732">Signal</keyword>
<dbReference type="InterPro" id="IPR005064">
    <property type="entry name" value="BUG"/>
</dbReference>
<evidence type="ECO:0000313" key="3">
    <source>
        <dbReference type="EMBL" id="MBL6081794.1"/>
    </source>
</evidence>
<dbReference type="Gene3D" id="3.40.190.10">
    <property type="entry name" value="Periplasmic binding protein-like II"/>
    <property type="match status" value="1"/>
</dbReference>
<dbReference type="InterPro" id="IPR042100">
    <property type="entry name" value="Bug_dom1"/>
</dbReference>
<evidence type="ECO:0000256" key="2">
    <source>
        <dbReference type="SAM" id="SignalP"/>
    </source>
</evidence>
<dbReference type="SUPFAM" id="SSF53850">
    <property type="entry name" value="Periplasmic binding protein-like II"/>
    <property type="match status" value="1"/>
</dbReference>
<dbReference type="PANTHER" id="PTHR42928">
    <property type="entry name" value="TRICARBOXYLATE-BINDING PROTEIN"/>
    <property type="match status" value="1"/>
</dbReference>
<comment type="caution">
    <text evidence="3">The sequence shown here is derived from an EMBL/GenBank/DDBJ whole genome shotgun (WGS) entry which is preliminary data.</text>
</comment>
<gene>
    <name evidence="3" type="ORF">JMJ56_27810</name>
</gene>
<feature type="chain" id="PRO_5045875464" evidence="2">
    <location>
        <begin position="24"/>
        <end position="324"/>
    </location>
</feature>
<dbReference type="RefSeq" id="WP_202835008.1">
    <property type="nucleotide sequence ID" value="NZ_JAETWB010000036.1"/>
</dbReference>